<dbReference type="Proteomes" id="UP000219482">
    <property type="component" value="Unassembled WGS sequence"/>
</dbReference>
<dbReference type="Pfam" id="PF07859">
    <property type="entry name" value="Abhydrolase_3"/>
    <property type="match status" value="1"/>
</dbReference>
<dbReference type="GO" id="GO:0004806">
    <property type="term" value="F:triacylglycerol lipase activity"/>
    <property type="evidence" value="ECO:0007669"/>
    <property type="project" value="TreeGrafter"/>
</dbReference>
<dbReference type="InterPro" id="IPR029058">
    <property type="entry name" value="AB_hydrolase_fold"/>
</dbReference>
<dbReference type="InterPro" id="IPR050300">
    <property type="entry name" value="GDXG_lipolytic_enzyme"/>
</dbReference>
<proteinExistence type="inferred from homology"/>
<organism evidence="4 5">
    <name type="scientific">Blastococcus haudaquaticus</name>
    <dbReference type="NCBI Taxonomy" id="1938745"/>
    <lineage>
        <taxon>Bacteria</taxon>
        <taxon>Bacillati</taxon>
        <taxon>Actinomycetota</taxon>
        <taxon>Actinomycetes</taxon>
        <taxon>Geodermatophilales</taxon>
        <taxon>Geodermatophilaceae</taxon>
        <taxon>Blastococcus</taxon>
    </lineage>
</organism>
<accession>A0A286H152</accession>
<protein>
    <submittedName>
        <fullName evidence="4">Acetyl esterase/lipase</fullName>
    </submittedName>
</protein>
<dbReference type="InterPro" id="IPR013094">
    <property type="entry name" value="AB_hydrolase_3"/>
</dbReference>
<dbReference type="PROSITE" id="PS01173">
    <property type="entry name" value="LIPASE_GDXG_HIS"/>
    <property type="match status" value="1"/>
</dbReference>
<comment type="similarity">
    <text evidence="1">Belongs to the 'GDXG' lipolytic enzyme family.</text>
</comment>
<reference evidence="5" key="1">
    <citation type="submission" date="2017-09" db="EMBL/GenBank/DDBJ databases">
        <authorList>
            <person name="Varghese N."/>
            <person name="Submissions S."/>
        </authorList>
    </citation>
    <scope>NUCLEOTIDE SEQUENCE [LARGE SCALE GENOMIC DNA]</scope>
    <source>
        <strain evidence="5">DSM 44270</strain>
    </source>
</reference>
<sequence>MTVVRRTPQVPVRVMRAGVRGLVRPVLGPRMPVGLQRRWLGLVTRPTPPAEDVALRTGRLGRRPAETLTPAGGHEGSTILYLHGGGFTTGSPATHRALASHLAAASGATVHVLDYRLAPEHPFPAALEDVLAAFWELLDRGATPARTALAGDSAGGWLALTAALWLRDSGDPAPGALGLISPWLDLTSRTLPDDRTDAMLRPAWLRRCARDFGGGTDPGAPELAPLDADLAGLPPMTVHVGSEEILLEDAVTLAQRARAAGVPVDLRRLDGLWHVAHASAGLVTASTAAVNALGGALGARLAADGSLPAS</sequence>
<evidence type="ECO:0000256" key="2">
    <source>
        <dbReference type="ARBA" id="ARBA00022801"/>
    </source>
</evidence>
<dbReference type="EMBL" id="OCNK01000003">
    <property type="protein sequence ID" value="SOE01079.1"/>
    <property type="molecule type" value="Genomic_DNA"/>
</dbReference>
<evidence type="ECO:0000313" key="4">
    <source>
        <dbReference type="EMBL" id="SOE01079.1"/>
    </source>
</evidence>
<dbReference type="InterPro" id="IPR002168">
    <property type="entry name" value="Lipase_GDXG_HIS_AS"/>
</dbReference>
<dbReference type="PANTHER" id="PTHR48081:SF30">
    <property type="entry name" value="ACETYL-HYDROLASE LIPR-RELATED"/>
    <property type="match status" value="1"/>
</dbReference>
<gene>
    <name evidence="4" type="ORF">SAMN06272739_2955</name>
</gene>
<keyword evidence="2" id="KW-0378">Hydrolase</keyword>
<dbReference type="Gene3D" id="3.40.50.1820">
    <property type="entry name" value="alpha/beta hydrolase"/>
    <property type="match status" value="1"/>
</dbReference>
<dbReference type="AlphaFoldDB" id="A0A286H152"/>
<dbReference type="PANTHER" id="PTHR48081">
    <property type="entry name" value="AB HYDROLASE SUPERFAMILY PROTEIN C4A8.06C"/>
    <property type="match status" value="1"/>
</dbReference>
<name>A0A286H152_9ACTN</name>
<evidence type="ECO:0000313" key="5">
    <source>
        <dbReference type="Proteomes" id="UP000219482"/>
    </source>
</evidence>
<feature type="domain" description="Alpha/beta hydrolase fold-3" evidence="3">
    <location>
        <begin position="79"/>
        <end position="277"/>
    </location>
</feature>
<evidence type="ECO:0000259" key="3">
    <source>
        <dbReference type="Pfam" id="PF07859"/>
    </source>
</evidence>
<keyword evidence="5" id="KW-1185">Reference proteome</keyword>
<dbReference type="SUPFAM" id="SSF53474">
    <property type="entry name" value="alpha/beta-Hydrolases"/>
    <property type="match status" value="1"/>
</dbReference>
<evidence type="ECO:0000256" key="1">
    <source>
        <dbReference type="ARBA" id="ARBA00010515"/>
    </source>
</evidence>